<organism evidence="4 5">
    <name type="scientific">Roridomyces roridus</name>
    <dbReference type="NCBI Taxonomy" id="1738132"/>
    <lineage>
        <taxon>Eukaryota</taxon>
        <taxon>Fungi</taxon>
        <taxon>Dikarya</taxon>
        <taxon>Basidiomycota</taxon>
        <taxon>Agaricomycotina</taxon>
        <taxon>Agaricomycetes</taxon>
        <taxon>Agaricomycetidae</taxon>
        <taxon>Agaricales</taxon>
        <taxon>Marasmiineae</taxon>
        <taxon>Mycenaceae</taxon>
        <taxon>Roridomyces</taxon>
    </lineage>
</organism>
<accession>A0AAD7FA39</accession>
<keyword evidence="5" id="KW-1185">Reference proteome</keyword>
<proteinExistence type="predicted"/>
<protein>
    <submittedName>
        <fullName evidence="4">2-nitropropane dioxygenase</fullName>
    </submittedName>
</protein>
<dbReference type="Gene3D" id="3.20.20.70">
    <property type="entry name" value="Aldolase class I"/>
    <property type="match status" value="1"/>
</dbReference>
<dbReference type="CDD" id="cd04730">
    <property type="entry name" value="NPD_like"/>
    <property type="match status" value="1"/>
</dbReference>
<evidence type="ECO:0000313" key="4">
    <source>
        <dbReference type="EMBL" id="KAJ7611652.1"/>
    </source>
</evidence>
<keyword evidence="3" id="KW-0560">Oxidoreductase</keyword>
<dbReference type="EMBL" id="JARKIF010000032">
    <property type="protein sequence ID" value="KAJ7611652.1"/>
    <property type="molecule type" value="Genomic_DNA"/>
</dbReference>
<keyword evidence="4" id="KW-0223">Dioxygenase</keyword>
<dbReference type="AlphaFoldDB" id="A0AAD7FA39"/>
<keyword evidence="1" id="KW-0285">Flavoprotein</keyword>
<evidence type="ECO:0000313" key="5">
    <source>
        <dbReference type="Proteomes" id="UP001221142"/>
    </source>
</evidence>
<dbReference type="GO" id="GO:0018580">
    <property type="term" value="F:nitronate monooxygenase activity"/>
    <property type="evidence" value="ECO:0007669"/>
    <property type="project" value="InterPro"/>
</dbReference>
<reference evidence="4" key="1">
    <citation type="submission" date="2023-03" db="EMBL/GenBank/DDBJ databases">
        <title>Massive genome expansion in bonnet fungi (Mycena s.s.) driven by repeated elements and novel gene families across ecological guilds.</title>
        <authorList>
            <consortium name="Lawrence Berkeley National Laboratory"/>
            <person name="Harder C.B."/>
            <person name="Miyauchi S."/>
            <person name="Viragh M."/>
            <person name="Kuo A."/>
            <person name="Thoen E."/>
            <person name="Andreopoulos B."/>
            <person name="Lu D."/>
            <person name="Skrede I."/>
            <person name="Drula E."/>
            <person name="Henrissat B."/>
            <person name="Morin E."/>
            <person name="Kohler A."/>
            <person name="Barry K."/>
            <person name="LaButti K."/>
            <person name="Morin E."/>
            <person name="Salamov A."/>
            <person name="Lipzen A."/>
            <person name="Mereny Z."/>
            <person name="Hegedus B."/>
            <person name="Baldrian P."/>
            <person name="Stursova M."/>
            <person name="Weitz H."/>
            <person name="Taylor A."/>
            <person name="Grigoriev I.V."/>
            <person name="Nagy L.G."/>
            <person name="Martin F."/>
            <person name="Kauserud H."/>
        </authorList>
    </citation>
    <scope>NUCLEOTIDE SEQUENCE</scope>
    <source>
        <strain evidence="4">9284</strain>
    </source>
</reference>
<dbReference type="PANTHER" id="PTHR32332">
    <property type="entry name" value="2-NITROPROPANE DIOXYGENASE"/>
    <property type="match status" value="1"/>
</dbReference>
<sequence>MAFAATPELASAVTAAGGLGAIGAGFDTTAQLKAHIQTVRTSLKIEAGAPVPLVIGFIGWILDMTEPSDDPRLLAILDEQPTAIWFAFSSSLDKYIAQVHEHDKKHGRKTFIFAMVNSVERALHYAPQVDALVVQGQEAGGHGGSESPPLLVLLTAVLKALPAGGPLVIAAGGVSDGSQVAALITMGAHGVVCGTRFLYTPECCYGPLQKEVLLKAGFNSTVRTLAYDDVGRTNGWPAKHDGHAISNKVMDDLAEGLSLDERRARFDESALKGESDRLVIWAGNAVATVNEIKPASEVLLQLHDEAVRALQGASSLLS</sequence>
<dbReference type="InterPro" id="IPR004136">
    <property type="entry name" value="NMO"/>
</dbReference>
<comment type="caution">
    <text evidence="4">The sequence shown here is derived from an EMBL/GenBank/DDBJ whole genome shotgun (WGS) entry which is preliminary data.</text>
</comment>
<gene>
    <name evidence="4" type="ORF">FB45DRAFT_313528</name>
</gene>
<evidence type="ECO:0000256" key="3">
    <source>
        <dbReference type="ARBA" id="ARBA00023002"/>
    </source>
</evidence>
<dbReference type="PANTHER" id="PTHR32332:SF31">
    <property type="entry name" value="2-NITROPROPANE DIOXYGENASE FAMILY, PUTATIVE (AFU_ORTHOLOGUE AFUA_2G09850)-RELATED"/>
    <property type="match status" value="1"/>
</dbReference>
<dbReference type="SUPFAM" id="SSF51412">
    <property type="entry name" value="Inosine monophosphate dehydrogenase (IMPDH)"/>
    <property type="match status" value="1"/>
</dbReference>
<dbReference type="GO" id="GO:0051213">
    <property type="term" value="F:dioxygenase activity"/>
    <property type="evidence" value="ECO:0007669"/>
    <property type="project" value="UniProtKB-KW"/>
</dbReference>
<evidence type="ECO:0000256" key="2">
    <source>
        <dbReference type="ARBA" id="ARBA00022643"/>
    </source>
</evidence>
<evidence type="ECO:0000256" key="1">
    <source>
        <dbReference type="ARBA" id="ARBA00022630"/>
    </source>
</evidence>
<keyword evidence="2" id="KW-0288">FMN</keyword>
<dbReference type="Proteomes" id="UP001221142">
    <property type="component" value="Unassembled WGS sequence"/>
</dbReference>
<dbReference type="InterPro" id="IPR013785">
    <property type="entry name" value="Aldolase_TIM"/>
</dbReference>
<name>A0AAD7FA39_9AGAR</name>
<dbReference type="Pfam" id="PF03060">
    <property type="entry name" value="NMO"/>
    <property type="match status" value="1"/>
</dbReference>